<proteinExistence type="predicted"/>
<feature type="coiled-coil region" evidence="1">
    <location>
        <begin position="159"/>
        <end position="222"/>
    </location>
</feature>
<dbReference type="AlphaFoldDB" id="F9WR67"/>
<reference evidence="2 3" key="1">
    <citation type="journal article" date="2012" name="Proc. Natl. Acad. Sci. U.S.A.">
        <title>Antigenic diversity is generated by distinct evolutionary mechanisms in African trypanosome species.</title>
        <authorList>
            <person name="Jackson A.P."/>
            <person name="Berry A."/>
            <person name="Aslett M."/>
            <person name="Allison H.C."/>
            <person name="Burton P."/>
            <person name="Vavrova-Anderson J."/>
            <person name="Brown R."/>
            <person name="Browne H."/>
            <person name="Corton N."/>
            <person name="Hauser H."/>
            <person name="Gamble J."/>
            <person name="Gilderthorp R."/>
            <person name="Marcello L."/>
            <person name="McQuillan J."/>
            <person name="Otto T.D."/>
            <person name="Quail M.A."/>
            <person name="Sanders M.J."/>
            <person name="van Tonder A."/>
            <person name="Ginger M.L."/>
            <person name="Field M.C."/>
            <person name="Barry J.D."/>
            <person name="Hertz-Fowler C."/>
            <person name="Berriman M."/>
        </authorList>
    </citation>
    <scope>NUCLEOTIDE SEQUENCE</scope>
    <source>
        <strain evidence="2 3">Y486</strain>
    </source>
</reference>
<evidence type="ECO:0000256" key="1">
    <source>
        <dbReference type="SAM" id="Coils"/>
    </source>
</evidence>
<name>F9WR67_TRYVY</name>
<dbReference type="EMBL" id="CAEX01004742">
    <property type="protein sequence ID" value="CCD20051.1"/>
    <property type="molecule type" value="Genomic_DNA"/>
</dbReference>
<gene>
    <name evidence="2" type="ORF">TvY486_0028160</name>
</gene>
<protein>
    <submittedName>
        <fullName evidence="2">Uncharacterized protein</fullName>
    </submittedName>
</protein>
<evidence type="ECO:0000313" key="2">
    <source>
        <dbReference type="EMBL" id="CCD20051.1"/>
    </source>
</evidence>
<dbReference type="Proteomes" id="UP000009027">
    <property type="component" value="Unassembled WGS sequence"/>
</dbReference>
<evidence type="ECO:0000313" key="3">
    <source>
        <dbReference type="Proteomes" id="UP000009027"/>
    </source>
</evidence>
<keyword evidence="3" id="KW-1185">Reference proteome</keyword>
<feature type="coiled-coil region" evidence="1">
    <location>
        <begin position="374"/>
        <end position="401"/>
    </location>
</feature>
<sequence length="433" mass="46337">MGECKIKFSKAVEDSSDAAAAVSEAATVAREAMRVAQTPVWPISSAGSFDASAATSAEGTVELLKCISKGDEFKVQLIDEVGASDAAPTKKVLEKYQGVLKTLQDKFNAVHESASEPSTAQSRFFKCDAKAVLTFPPAPPADIVEVMSALDALQIGGVGDELKALTAKYKEKRDQMEEKFKLTRKVADEAVECASKAESVEKATVEKAKNSLSNALEKQKQELCAIVGQLQKDKEHAVRLISRTSRMTESAAEYQRRAADEDNEATQVEAHVSGAMNAAARAHEAYESVRDGASALSEKGSGLLSEAARATGEADAQAKRIRDALADAIRNVTNACASTTDCASVCATQKTCEIREPLKDALASILSLNALRNVTALASKLEAMEAEAEHIRRLRDDVKRHAMAVVAAARDVTDVEGDHTCMPLFVQLLRALH</sequence>
<keyword evidence="1" id="KW-0175">Coiled coil</keyword>
<accession>F9WR67</accession>
<organism evidence="2 3">
    <name type="scientific">Trypanosoma vivax (strain Y486)</name>
    <dbReference type="NCBI Taxonomy" id="1055687"/>
    <lineage>
        <taxon>Eukaryota</taxon>
        <taxon>Discoba</taxon>
        <taxon>Euglenozoa</taxon>
        <taxon>Kinetoplastea</taxon>
        <taxon>Metakinetoplastina</taxon>
        <taxon>Trypanosomatida</taxon>
        <taxon>Trypanosomatidae</taxon>
        <taxon>Trypanosoma</taxon>
        <taxon>Duttonella</taxon>
    </lineage>
</organism>